<feature type="transmembrane region" description="Helical" evidence="8">
    <location>
        <begin position="107"/>
        <end position="127"/>
    </location>
</feature>
<keyword evidence="5 8" id="KW-0812">Transmembrane</keyword>
<proteinExistence type="inferred from homology"/>
<evidence type="ECO:0000313" key="9">
    <source>
        <dbReference type="EMBL" id="WMD20400.1"/>
    </source>
</evidence>
<dbReference type="EMBL" id="CP132976">
    <property type="protein sequence ID" value="WMD20400.1"/>
    <property type="molecule type" value="Genomic_DNA"/>
</dbReference>
<dbReference type="PANTHER" id="PTHR30269:SF32">
    <property type="entry name" value="MEMBRANE TRANSPORTER PROTEIN-RELATED"/>
    <property type="match status" value="1"/>
</dbReference>
<evidence type="ECO:0000256" key="2">
    <source>
        <dbReference type="ARBA" id="ARBA00009142"/>
    </source>
</evidence>
<keyword evidence="4 8" id="KW-1003">Cell membrane</keyword>
<keyword evidence="7 8" id="KW-0472">Membrane</keyword>
<evidence type="ECO:0000256" key="7">
    <source>
        <dbReference type="ARBA" id="ARBA00023136"/>
    </source>
</evidence>
<dbReference type="InterPro" id="IPR052017">
    <property type="entry name" value="TSUP"/>
</dbReference>
<accession>A0ABY9M108</accession>
<comment type="similarity">
    <text evidence="2 8">Belongs to the 4-toluene sulfonate uptake permease (TSUP) (TC 2.A.102) family.</text>
</comment>
<protein>
    <recommendedName>
        <fullName evidence="8">Probable membrane transporter protein</fullName>
    </recommendedName>
</protein>
<evidence type="ECO:0000256" key="5">
    <source>
        <dbReference type="ARBA" id="ARBA00022692"/>
    </source>
</evidence>
<dbReference type="Proteomes" id="UP001234798">
    <property type="component" value="Chromosome"/>
</dbReference>
<keyword evidence="10" id="KW-1185">Reference proteome</keyword>
<evidence type="ECO:0000256" key="1">
    <source>
        <dbReference type="ARBA" id="ARBA00004651"/>
    </source>
</evidence>
<feature type="transmembrane region" description="Helical" evidence="8">
    <location>
        <begin position="204"/>
        <end position="222"/>
    </location>
</feature>
<dbReference type="InterPro" id="IPR002781">
    <property type="entry name" value="TM_pro_TauE-like"/>
</dbReference>
<dbReference type="PANTHER" id="PTHR30269">
    <property type="entry name" value="TRANSMEMBRANE PROTEIN YFCA"/>
    <property type="match status" value="1"/>
</dbReference>
<name>A0ABY9M108_9BURK</name>
<comment type="subcellular location">
    <subcellularLocation>
        <location evidence="1 8">Cell membrane</location>
        <topology evidence="1 8">Multi-pass membrane protein</topology>
    </subcellularLocation>
</comment>
<keyword evidence="3" id="KW-0813">Transport</keyword>
<evidence type="ECO:0000256" key="3">
    <source>
        <dbReference type="ARBA" id="ARBA00022448"/>
    </source>
</evidence>
<keyword evidence="6 8" id="KW-1133">Transmembrane helix</keyword>
<feature type="transmembrane region" description="Helical" evidence="8">
    <location>
        <begin position="234"/>
        <end position="252"/>
    </location>
</feature>
<organism evidence="9 10">
    <name type="scientific">Achromobacter seleniivolatilans</name>
    <dbReference type="NCBI Taxonomy" id="3047478"/>
    <lineage>
        <taxon>Bacteria</taxon>
        <taxon>Pseudomonadati</taxon>
        <taxon>Pseudomonadota</taxon>
        <taxon>Betaproteobacteria</taxon>
        <taxon>Burkholderiales</taxon>
        <taxon>Alcaligenaceae</taxon>
        <taxon>Achromobacter</taxon>
    </lineage>
</organism>
<feature type="transmembrane region" description="Helical" evidence="8">
    <location>
        <begin position="12"/>
        <end position="32"/>
    </location>
</feature>
<evidence type="ECO:0000313" key="10">
    <source>
        <dbReference type="Proteomes" id="UP001234798"/>
    </source>
</evidence>
<gene>
    <name evidence="9" type="ORF">RAS12_27975</name>
</gene>
<reference evidence="9 10" key="1">
    <citation type="submission" date="2023-08" db="EMBL/GenBank/DDBJ databases">
        <title>Achromobacter seleniivolatilans sp. nov., isolated from seleniferous soil.</title>
        <authorList>
            <person name="Zhang S."/>
            <person name="Li K."/>
            <person name="Peng J."/>
            <person name="Zhao Q."/>
            <person name="Wang H."/>
            <person name="Guo Y."/>
        </authorList>
    </citation>
    <scope>NUCLEOTIDE SEQUENCE [LARGE SCALE GENOMIC DNA]</scope>
    <source>
        <strain evidence="9 10">R39</strain>
    </source>
</reference>
<feature type="transmembrane region" description="Helical" evidence="8">
    <location>
        <begin position="139"/>
        <end position="163"/>
    </location>
</feature>
<feature type="transmembrane region" description="Helical" evidence="8">
    <location>
        <begin position="44"/>
        <end position="63"/>
    </location>
</feature>
<evidence type="ECO:0000256" key="4">
    <source>
        <dbReference type="ARBA" id="ARBA00022475"/>
    </source>
</evidence>
<dbReference type="RefSeq" id="WP_306943544.1">
    <property type="nucleotide sequence ID" value="NZ_CP132976.1"/>
</dbReference>
<evidence type="ECO:0000256" key="8">
    <source>
        <dbReference type="RuleBase" id="RU363041"/>
    </source>
</evidence>
<sequence>MNSFDWLPGGTPALLAATVAVFILAGVVKGVVGLGLPTISMAMLALIMAPAQAAALLIVPSLITNLWQARPWPTLLGIFRRIAPMQAGVCAGTLAGALWLGAPSGDWASVCLGLALVAYAAWGLFGSSPPSVPRQHEGALGAVVGVITGVITAATGVFVIPAVPYLQALNLGKDGLIQAMGISFTVSTVALAAGLWLNGGYSPSAARASVLMLLPALAGMALGQWLRAKLSARAFKLCFMVSLALLGGYQVVQGWPR</sequence>
<evidence type="ECO:0000256" key="6">
    <source>
        <dbReference type="ARBA" id="ARBA00022989"/>
    </source>
</evidence>
<dbReference type="Pfam" id="PF01925">
    <property type="entry name" value="TauE"/>
    <property type="match status" value="1"/>
</dbReference>
<feature type="transmembrane region" description="Helical" evidence="8">
    <location>
        <begin position="175"/>
        <end position="198"/>
    </location>
</feature>